<accession>A0A7W9GJ95</accession>
<dbReference type="Proteomes" id="UP000579153">
    <property type="component" value="Unassembled WGS sequence"/>
</dbReference>
<keyword evidence="3" id="KW-1185">Reference proteome</keyword>
<reference evidence="2 3" key="1">
    <citation type="submission" date="2020-08" db="EMBL/GenBank/DDBJ databases">
        <title>Sequencing the genomes of 1000 actinobacteria strains.</title>
        <authorList>
            <person name="Klenk H.-P."/>
        </authorList>
    </citation>
    <scope>NUCLEOTIDE SEQUENCE [LARGE SCALE GENOMIC DNA]</scope>
    <source>
        <strain evidence="2 3">DSM 45507</strain>
    </source>
</reference>
<evidence type="ECO:0000256" key="1">
    <source>
        <dbReference type="SAM" id="MobiDB-lite"/>
    </source>
</evidence>
<gene>
    <name evidence="2" type="ORF">HD596_011482</name>
</gene>
<dbReference type="AlphaFoldDB" id="A0A7W9GJ95"/>
<feature type="compositionally biased region" description="Basic and acidic residues" evidence="1">
    <location>
        <begin position="1"/>
        <end position="17"/>
    </location>
</feature>
<feature type="region of interest" description="Disordered" evidence="1">
    <location>
        <begin position="1"/>
        <end position="30"/>
    </location>
</feature>
<dbReference type="EMBL" id="JACHMB010000001">
    <property type="protein sequence ID" value="MBB5784726.1"/>
    <property type="molecule type" value="Genomic_DNA"/>
</dbReference>
<comment type="caution">
    <text evidence="2">The sequence shown here is derived from an EMBL/GenBank/DDBJ whole genome shotgun (WGS) entry which is preliminary data.</text>
</comment>
<name>A0A7W9GJ95_9ACTN</name>
<protein>
    <submittedName>
        <fullName evidence="2">Uncharacterized protein</fullName>
    </submittedName>
</protein>
<proteinExistence type="predicted"/>
<evidence type="ECO:0000313" key="2">
    <source>
        <dbReference type="EMBL" id="MBB5784726.1"/>
    </source>
</evidence>
<evidence type="ECO:0000313" key="3">
    <source>
        <dbReference type="Proteomes" id="UP000579153"/>
    </source>
</evidence>
<sequence>MDKWAERRLPDDGRERGTVFTLARPVPGRP</sequence>
<organism evidence="2 3">
    <name type="scientific">Nonomuraea jabiensis</name>
    <dbReference type="NCBI Taxonomy" id="882448"/>
    <lineage>
        <taxon>Bacteria</taxon>
        <taxon>Bacillati</taxon>
        <taxon>Actinomycetota</taxon>
        <taxon>Actinomycetes</taxon>
        <taxon>Streptosporangiales</taxon>
        <taxon>Streptosporangiaceae</taxon>
        <taxon>Nonomuraea</taxon>
    </lineage>
</organism>